<evidence type="ECO:0000256" key="8">
    <source>
        <dbReference type="ARBA" id="ARBA00031908"/>
    </source>
</evidence>
<evidence type="ECO:0000256" key="10">
    <source>
        <dbReference type="ARBA" id="ARBA00033093"/>
    </source>
</evidence>
<feature type="domain" description="PurM-like N-terminal" evidence="12">
    <location>
        <begin position="65"/>
        <end position="174"/>
    </location>
</feature>
<dbReference type="Proteomes" id="UP000177061">
    <property type="component" value="Unassembled WGS sequence"/>
</dbReference>
<comment type="similarity">
    <text evidence="2">Belongs to the AIR synthase family.</text>
</comment>
<dbReference type="Pfam" id="PF00586">
    <property type="entry name" value="AIRS"/>
    <property type="match status" value="1"/>
</dbReference>
<evidence type="ECO:0000256" key="9">
    <source>
        <dbReference type="ARBA" id="ARBA00032931"/>
    </source>
</evidence>
<evidence type="ECO:0000256" key="11">
    <source>
        <dbReference type="ARBA" id="ARBA00049057"/>
    </source>
</evidence>
<dbReference type="SUPFAM" id="SSF55326">
    <property type="entry name" value="PurM N-terminal domain-like"/>
    <property type="match status" value="1"/>
</dbReference>
<dbReference type="STRING" id="1801997.A3J64_00325"/>
<evidence type="ECO:0000256" key="5">
    <source>
        <dbReference type="ARBA" id="ARBA00022598"/>
    </source>
</evidence>
<dbReference type="AlphaFoldDB" id="A0A1G2FEL6"/>
<dbReference type="InterPro" id="IPR016188">
    <property type="entry name" value="PurM-like_N"/>
</dbReference>
<comment type="caution">
    <text evidence="14">The sequence shown here is derived from an EMBL/GenBank/DDBJ whole genome shotgun (WGS) entry which is preliminary data.</text>
</comment>
<dbReference type="Gene3D" id="3.90.650.10">
    <property type="entry name" value="PurM-like C-terminal domain"/>
    <property type="match status" value="1"/>
</dbReference>
<dbReference type="InterPro" id="IPR036921">
    <property type="entry name" value="PurM-like_N_sf"/>
</dbReference>
<comment type="catalytic activity">
    <reaction evidence="11">
        <text>2-formamido-N(1)-(5-O-phospho-beta-D-ribosyl)acetamidine + ATP = 5-amino-1-(5-phospho-beta-D-ribosyl)imidazole + ADP + phosphate + H(+)</text>
        <dbReference type="Rhea" id="RHEA:23032"/>
        <dbReference type="ChEBI" id="CHEBI:15378"/>
        <dbReference type="ChEBI" id="CHEBI:30616"/>
        <dbReference type="ChEBI" id="CHEBI:43474"/>
        <dbReference type="ChEBI" id="CHEBI:137981"/>
        <dbReference type="ChEBI" id="CHEBI:147287"/>
        <dbReference type="ChEBI" id="CHEBI:456216"/>
        <dbReference type="EC" id="6.3.3.1"/>
    </reaction>
</comment>
<evidence type="ECO:0000313" key="15">
    <source>
        <dbReference type="Proteomes" id="UP000177061"/>
    </source>
</evidence>
<dbReference type="GO" id="GO:0046084">
    <property type="term" value="P:adenine biosynthetic process"/>
    <property type="evidence" value="ECO:0007669"/>
    <property type="project" value="TreeGrafter"/>
</dbReference>
<reference evidence="14 15" key="1">
    <citation type="journal article" date="2016" name="Nat. Commun.">
        <title>Thousands of microbial genomes shed light on interconnected biogeochemical processes in an aquifer system.</title>
        <authorList>
            <person name="Anantharaman K."/>
            <person name="Brown C.T."/>
            <person name="Hug L.A."/>
            <person name="Sharon I."/>
            <person name="Castelle C.J."/>
            <person name="Probst A.J."/>
            <person name="Thomas B.C."/>
            <person name="Singh A."/>
            <person name="Wilkins M.J."/>
            <person name="Karaoz U."/>
            <person name="Brodie E.L."/>
            <person name="Williams K.H."/>
            <person name="Hubbard S.S."/>
            <person name="Banfield J.F."/>
        </authorList>
    </citation>
    <scope>NUCLEOTIDE SEQUENCE [LARGE SCALE GENOMIC DNA]</scope>
</reference>
<evidence type="ECO:0000313" key="14">
    <source>
        <dbReference type="EMBL" id="OGZ36242.1"/>
    </source>
</evidence>
<dbReference type="PANTHER" id="PTHR10520:SF12">
    <property type="entry name" value="TRIFUNCTIONAL PURINE BIOSYNTHETIC PROTEIN ADENOSINE-3"/>
    <property type="match status" value="1"/>
</dbReference>
<dbReference type="Pfam" id="PF02769">
    <property type="entry name" value="AIRS_C"/>
    <property type="match status" value="1"/>
</dbReference>
<evidence type="ECO:0000256" key="3">
    <source>
        <dbReference type="ARBA" id="ARBA00013047"/>
    </source>
</evidence>
<keyword evidence="7" id="KW-0067">ATP-binding</keyword>
<evidence type="ECO:0000259" key="12">
    <source>
        <dbReference type="Pfam" id="PF00586"/>
    </source>
</evidence>
<protein>
    <recommendedName>
        <fullName evidence="4">Phosphoribosylformylglycinamidine cyclo-ligase</fullName>
        <ecNumber evidence="3">6.3.3.1</ecNumber>
    </recommendedName>
    <alternativeName>
        <fullName evidence="9">AIR synthase</fullName>
    </alternativeName>
    <alternativeName>
        <fullName evidence="10">AIRS</fullName>
    </alternativeName>
    <alternativeName>
        <fullName evidence="8">Phosphoribosyl-aminoimidazole synthetase</fullName>
    </alternativeName>
</protein>
<dbReference type="Gene3D" id="3.30.1330.10">
    <property type="entry name" value="PurM-like, N-terminal domain"/>
    <property type="match status" value="1"/>
</dbReference>
<name>A0A1G2FEL6_9BACT</name>
<dbReference type="GO" id="GO:0004637">
    <property type="term" value="F:phosphoribosylamine-glycine ligase activity"/>
    <property type="evidence" value="ECO:0007669"/>
    <property type="project" value="TreeGrafter"/>
</dbReference>
<sequence>MGKKNNKGMTYEKAGINIKAAKNSIDLSRADIEATYTNEVLADLGLFASAVDLKNILAEYRHPVMVTSTDGAGTITWVAKKANKIFTAGWFRIGYSVAAHCFADIATLGAKPKVFLNSISAEKINPATNREILFGMSQACQEADCILGGGETAEMPDIICREQYDVCGTAIGFVERDKMIIAPRLIQPGDVIIGIESWGLHLNGLSLARKILFKSFWQRLSLNQQLKKQVPGGKTIVQELLRGMPNYGPIILSLLNKTHHKDWPIHGLAHITGGGLKDNIERLLPEDCQTKIYKSALPSAPIFSYLQKKGKVSDEEMFKTFNLGIGFIIIIPHQTTPFDLISRIKSFIRQKGGLKSFLIGEIVKGEKGVEFII</sequence>
<evidence type="ECO:0000256" key="4">
    <source>
        <dbReference type="ARBA" id="ARBA00020367"/>
    </source>
</evidence>
<organism evidence="14 15">
    <name type="scientific">Candidatus Portnoybacteria bacterium RIFCSPHIGHO2_12_FULL_38_9</name>
    <dbReference type="NCBI Taxonomy" id="1801997"/>
    <lineage>
        <taxon>Bacteria</taxon>
        <taxon>Candidatus Portnoyibacteriota</taxon>
    </lineage>
</organism>
<dbReference type="CDD" id="cd02196">
    <property type="entry name" value="PurM"/>
    <property type="match status" value="1"/>
</dbReference>
<dbReference type="EMBL" id="MHNB01000029">
    <property type="protein sequence ID" value="OGZ36242.1"/>
    <property type="molecule type" value="Genomic_DNA"/>
</dbReference>
<comment type="pathway">
    <text evidence="1">Purine metabolism; IMP biosynthesis via de novo pathway; 5-amino-1-(5-phospho-D-ribosyl)imidazole from N(2)-formyl-N(1)-(5-phospho-D-ribosyl)glycinamide: step 2/2.</text>
</comment>
<accession>A0A1G2FEL6</accession>
<dbReference type="InterPro" id="IPR010918">
    <property type="entry name" value="PurM-like_C_dom"/>
</dbReference>
<gene>
    <name evidence="14" type="ORF">A3J64_00325</name>
</gene>
<evidence type="ECO:0000256" key="1">
    <source>
        <dbReference type="ARBA" id="ARBA00004686"/>
    </source>
</evidence>
<proteinExistence type="inferred from homology"/>
<keyword evidence="5 14" id="KW-0436">Ligase</keyword>
<feature type="domain" description="PurM-like C-terminal" evidence="13">
    <location>
        <begin position="187"/>
        <end position="367"/>
    </location>
</feature>
<dbReference type="GO" id="GO:0004641">
    <property type="term" value="F:phosphoribosylformylglycinamidine cyclo-ligase activity"/>
    <property type="evidence" value="ECO:0007669"/>
    <property type="project" value="UniProtKB-EC"/>
</dbReference>
<evidence type="ECO:0000259" key="13">
    <source>
        <dbReference type="Pfam" id="PF02769"/>
    </source>
</evidence>
<dbReference type="GO" id="GO:0005524">
    <property type="term" value="F:ATP binding"/>
    <property type="evidence" value="ECO:0007669"/>
    <property type="project" value="UniProtKB-KW"/>
</dbReference>
<dbReference type="NCBIfam" id="TIGR00878">
    <property type="entry name" value="purM"/>
    <property type="match status" value="1"/>
</dbReference>
<dbReference type="GO" id="GO:0005829">
    <property type="term" value="C:cytosol"/>
    <property type="evidence" value="ECO:0007669"/>
    <property type="project" value="TreeGrafter"/>
</dbReference>
<evidence type="ECO:0000256" key="6">
    <source>
        <dbReference type="ARBA" id="ARBA00022741"/>
    </source>
</evidence>
<dbReference type="InterPro" id="IPR036676">
    <property type="entry name" value="PurM-like_C_sf"/>
</dbReference>
<dbReference type="PANTHER" id="PTHR10520">
    <property type="entry name" value="TRIFUNCTIONAL PURINE BIOSYNTHETIC PROTEIN ADENOSINE-3-RELATED"/>
    <property type="match status" value="1"/>
</dbReference>
<dbReference type="UniPathway" id="UPA00074">
    <property type="reaction ID" value="UER00129"/>
</dbReference>
<dbReference type="InterPro" id="IPR004733">
    <property type="entry name" value="PurM_cligase"/>
</dbReference>
<evidence type="ECO:0000256" key="2">
    <source>
        <dbReference type="ARBA" id="ARBA00010280"/>
    </source>
</evidence>
<dbReference type="EC" id="6.3.3.1" evidence="3"/>
<evidence type="ECO:0000256" key="7">
    <source>
        <dbReference type="ARBA" id="ARBA00022840"/>
    </source>
</evidence>
<dbReference type="SUPFAM" id="SSF56042">
    <property type="entry name" value="PurM C-terminal domain-like"/>
    <property type="match status" value="1"/>
</dbReference>
<keyword evidence="6" id="KW-0547">Nucleotide-binding</keyword>
<dbReference type="GO" id="GO:0006189">
    <property type="term" value="P:'de novo' IMP biosynthetic process"/>
    <property type="evidence" value="ECO:0007669"/>
    <property type="project" value="UniProtKB-UniPathway"/>
</dbReference>